<keyword evidence="6" id="KW-0418">Kinase</keyword>
<dbReference type="EC" id="2.7.13.3" evidence="2"/>
<dbReference type="SUPFAM" id="SSF55874">
    <property type="entry name" value="ATPase domain of HSP90 chaperone/DNA topoisomerase II/histidine kinase"/>
    <property type="match status" value="1"/>
</dbReference>
<comment type="catalytic activity">
    <reaction evidence="1">
        <text>ATP + protein L-histidine = ADP + protein N-phospho-L-histidine.</text>
        <dbReference type="EC" id="2.7.13.3"/>
    </reaction>
</comment>
<dbReference type="Gene3D" id="3.30.565.10">
    <property type="entry name" value="Histidine kinase-like ATPase, C-terminal domain"/>
    <property type="match status" value="1"/>
</dbReference>
<evidence type="ECO:0000256" key="3">
    <source>
        <dbReference type="ARBA" id="ARBA00022553"/>
    </source>
</evidence>
<dbReference type="Pfam" id="PF02518">
    <property type="entry name" value="HATPase_c"/>
    <property type="match status" value="1"/>
</dbReference>
<protein>
    <recommendedName>
        <fullName evidence="2">histidine kinase</fullName>
        <ecNumber evidence="2">2.7.13.3</ecNumber>
    </recommendedName>
</protein>
<dbReference type="PANTHER" id="PTHR43065:SF10">
    <property type="entry name" value="PEROXIDE STRESS-ACTIVATED HISTIDINE KINASE MAK3"/>
    <property type="match status" value="1"/>
</dbReference>
<dbReference type="AlphaFoldDB" id="A0A842HHW7"/>
<feature type="modified residue" description="4-aspartylphosphate" evidence="9">
    <location>
        <position position="313"/>
    </location>
</feature>
<evidence type="ECO:0000256" key="2">
    <source>
        <dbReference type="ARBA" id="ARBA00012438"/>
    </source>
</evidence>
<keyword evidence="3 9" id="KW-0597">Phosphoprotein</keyword>
<feature type="domain" description="Histidine kinase" evidence="10">
    <location>
        <begin position="30"/>
        <end position="241"/>
    </location>
</feature>
<name>A0A842HHW7_9BACT</name>
<evidence type="ECO:0000256" key="4">
    <source>
        <dbReference type="ARBA" id="ARBA00022679"/>
    </source>
</evidence>
<reference evidence="12 13" key="1">
    <citation type="submission" date="2020-07" db="EMBL/GenBank/DDBJ databases">
        <authorList>
            <person name="Feng X."/>
        </authorList>
    </citation>
    <scope>NUCLEOTIDE SEQUENCE [LARGE SCALE GENOMIC DNA]</scope>
    <source>
        <strain evidence="12 13">JCM31066</strain>
    </source>
</reference>
<dbReference type="Pfam" id="PF00072">
    <property type="entry name" value="Response_reg"/>
    <property type="match status" value="1"/>
</dbReference>
<dbReference type="InterPro" id="IPR001789">
    <property type="entry name" value="Sig_transdc_resp-reg_receiver"/>
</dbReference>
<keyword evidence="13" id="KW-1185">Reference proteome</keyword>
<comment type="caution">
    <text evidence="12">The sequence shown here is derived from an EMBL/GenBank/DDBJ whole genome shotgun (WGS) entry which is preliminary data.</text>
</comment>
<keyword evidence="5" id="KW-0547">Nucleotide-binding</keyword>
<dbReference type="CDD" id="cd00082">
    <property type="entry name" value="HisKA"/>
    <property type="match status" value="1"/>
</dbReference>
<dbReference type="Gene3D" id="3.40.50.2300">
    <property type="match status" value="1"/>
</dbReference>
<dbReference type="SMART" id="SM00448">
    <property type="entry name" value="REC"/>
    <property type="match status" value="1"/>
</dbReference>
<feature type="domain" description="Response regulatory" evidence="11">
    <location>
        <begin position="262"/>
        <end position="378"/>
    </location>
</feature>
<keyword evidence="7" id="KW-0067">ATP-binding</keyword>
<keyword evidence="8" id="KW-0902">Two-component regulatory system</keyword>
<evidence type="ECO:0000256" key="7">
    <source>
        <dbReference type="ARBA" id="ARBA00022840"/>
    </source>
</evidence>
<evidence type="ECO:0000256" key="1">
    <source>
        <dbReference type="ARBA" id="ARBA00000085"/>
    </source>
</evidence>
<evidence type="ECO:0000259" key="10">
    <source>
        <dbReference type="PROSITE" id="PS50109"/>
    </source>
</evidence>
<dbReference type="GO" id="GO:0005524">
    <property type="term" value="F:ATP binding"/>
    <property type="evidence" value="ECO:0007669"/>
    <property type="project" value="UniProtKB-KW"/>
</dbReference>
<dbReference type="InterPro" id="IPR003594">
    <property type="entry name" value="HATPase_dom"/>
</dbReference>
<dbReference type="InterPro" id="IPR005467">
    <property type="entry name" value="His_kinase_dom"/>
</dbReference>
<keyword evidence="4" id="KW-0808">Transferase</keyword>
<evidence type="ECO:0000256" key="9">
    <source>
        <dbReference type="PROSITE-ProRule" id="PRU00169"/>
    </source>
</evidence>
<dbReference type="InterPro" id="IPR004358">
    <property type="entry name" value="Sig_transdc_His_kin-like_C"/>
</dbReference>
<dbReference type="PANTHER" id="PTHR43065">
    <property type="entry name" value="SENSOR HISTIDINE KINASE"/>
    <property type="match status" value="1"/>
</dbReference>
<dbReference type="InterPro" id="IPR036097">
    <property type="entry name" value="HisK_dim/P_sf"/>
</dbReference>
<dbReference type="Proteomes" id="UP000546464">
    <property type="component" value="Unassembled WGS sequence"/>
</dbReference>
<dbReference type="InterPro" id="IPR011006">
    <property type="entry name" value="CheY-like_superfamily"/>
</dbReference>
<dbReference type="Pfam" id="PF00512">
    <property type="entry name" value="HisKA"/>
    <property type="match status" value="1"/>
</dbReference>
<sequence length="385" mass="41829">MSDPASHQDPQASEPINEEKLLTLGKLARGIAHDLKNLLAGVQGNTELALREFKNENLARKALANVMLASRSAHELVEQISAYSRHDNIPHKVLDLRETIAHVERLLEGFVSPAVTLTVELPPKPVCVKANASQMQQLVMNLCQNGLQALGDKGGRLCISLGCDAARQKALLKVSDSGPGISSDILPRIFDPYFTTKELGMGTGLGLAVVQKIVQDCGGEIQATSQPDIETTFSIELPRSLETPVPEAPMPTPEDYPQEKKAILLVDDEPIMRGLGMDILHTLGYRVSVAENGSEALDMVKRHPDYFDLVLSDSKMPEMSGPELAEQLYAVRPGLPFILVTAFNDSGTEARLKEFGVTEIVQKPFLIENLARALSNALNRVGKGS</sequence>
<dbReference type="RefSeq" id="WP_185677264.1">
    <property type="nucleotide sequence ID" value="NZ_JACHVB010000064.1"/>
</dbReference>
<evidence type="ECO:0000256" key="6">
    <source>
        <dbReference type="ARBA" id="ARBA00022777"/>
    </source>
</evidence>
<dbReference type="InterPro" id="IPR003661">
    <property type="entry name" value="HisK_dim/P_dom"/>
</dbReference>
<dbReference type="SUPFAM" id="SSF47384">
    <property type="entry name" value="Homodimeric domain of signal transducing histidine kinase"/>
    <property type="match status" value="1"/>
</dbReference>
<dbReference type="GO" id="GO:0000155">
    <property type="term" value="F:phosphorelay sensor kinase activity"/>
    <property type="evidence" value="ECO:0007669"/>
    <property type="project" value="InterPro"/>
</dbReference>
<evidence type="ECO:0000313" key="12">
    <source>
        <dbReference type="EMBL" id="MBC2596355.1"/>
    </source>
</evidence>
<dbReference type="PRINTS" id="PR00344">
    <property type="entry name" value="BCTRLSENSOR"/>
</dbReference>
<dbReference type="Gene3D" id="1.10.287.130">
    <property type="match status" value="1"/>
</dbReference>
<evidence type="ECO:0000256" key="8">
    <source>
        <dbReference type="ARBA" id="ARBA00023012"/>
    </source>
</evidence>
<gene>
    <name evidence="12" type="ORF">H5P28_18970</name>
</gene>
<dbReference type="PROSITE" id="PS50110">
    <property type="entry name" value="RESPONSE_REGULATORY"/>
    <property type="match status" value="1"/>
</dbReference>
<evidence type="ECO:0000259" key="11">
    <source>
        <dbReference type="PROSITE" id="PS50110"/>
    </source>
</evidence>
<dbReference type="PROSITE" id="PS50109">
    <property type="entry name" value="HIS_KIN"/>
    <property type="match status" value="1"/>
</dbReference>
<organism evidence="12 13">
    <name type="scientific">Ruficoccus amylovorans</name>
    <dbReference type="NCBI Taxonomy" id="1804625"/>
    <lineage>
        <taxon>Bacteria</taxon>
        <taxon>Pseudomonadati</taxon>
        <taxon>Verrucomicrobiota</taxon>
        <taxon>Opitutia</taxon>
        <taxon>Puniceicoccales</taxon>
        <taxon>Cerasicoccaceae</taxon>
        <taxon>Ruficoccus</taxon>
    </lineage>
</organism>
<accession>A0A842HHW7</accession>
<evidence type="ECO:0000313" key="13">
    <source>
        <dbReference type="Proteomes" id="UP000546464"/>
    </source>
</evidence>
<evidence type="ECO:0000256" key="5">
    <source>
        <dbReference type="ARBA" id="ARBA00022741"/>
    </source>
</evidence>
<dbReference type="SMART" id="SM00387">
    <property type="entry name" value="HATPase_c"/>
    <property type="match status" value="1"/>
</dbReference>
<dbReference type="CDD" id="cd17546">
    <property type="entry name" value="REC_hyHK_CKI1_RcsC-like"/>
    <property type="match status" value="1"/>
</dbReference>
<dbReference type="EMBL" id="JACHVB010000064">
    <property type="protein sequence ID" value="MBC2596355.1"/>
    <property type="molecule type" value="Genomic_DNA"/>
</dbReference>
<dbReference type="SUPFAM" id="SSF52172">
    <property type="entry name" value="CheY-like"/>
    <property type="match status" value="1"/>
</dbReference>
<dbReference type="InterPro" id="IPR036890">
    <property type="entry name" value="HATPase_C_sf"/>
</dbReference>
<proteinExistence type="predicted"/>
<dbReference type="SMART" id="SM00388">
    <property type="entry name" value="HisKA"/>
    <property type="match status" value="1"/>
</dbReference>